<evidence type="ECO:0000313" key="2">
    <source>
        <dbReference type="Proteomes" id="UP000176645"/>
    </source>
</evidence>
<gene>
    <name evidence="1" type="ORF">A2Z42_01025</name>
</gene>
<evidence type="ECO:0000313" key="1">
    <source>
        <dbReference type="EMBL" id="OGY28364.1"/>
    </source>
</evidence>
<reference evidence="1 2" key="1">
    <citation type="journal article" date="2016" name="Nat. Commun.">
        <title>Thousands of microbial genomes shed light on interconnected biogeochemical processes in an aquifer system.</title>
        <authorList>
            <person name="Anantharaman K."/>
            <person name="Brown C.T."/>
            <person name="Hug L.A."/>
            <person name="Sharon I."/>
            <person name="Castelle C.J."/>
            <person name="Probst A.J."/>
            <person name="Thomas B.C."/>
            <person name="Singh A."/>
            <person name="Wilkins M.J."/>
            <person name="Karaoz U."/>
            <person name="Brodie E.L."/>
            <person name="Williams K.H."/>
            <person name="Hubbard S.S."/>
            <person name="Banfield J.F."/>
        </authorList>
    </citation>
    <scope>NUCLEOTIDE SEQUENCE [LARGE SCALE GENOMIC DNA]</scope>
</reference>
<dbReference type="InterPro" id="IPR045660">
    <property type="entry name" value="DUF6390"/>
</dbReference>
<proteinExistence type="predicted"/>
<dbReference type="Pfam" id="PF19927">
    <property type="entry name" value="DUF6390"/>
    <property type="match status" value="1"/>
</dbReference>
<sequence length="248" mass="27887">MHPGLKVATAYSLPSYQLGFCGPQEVRSKELLLDFANGKRVDLEKVEEALRQFEAPYPYFKLIAKSNGLDDPFAEEVVKAMWVGNSLLENVRAQDLRKLVTTDFVRPGLLSLNEAQERARKIPDGAVPHHSFHVLILGPVAGRVDLKGPLLDLCRVGWGRVVEIKTKKSKVENLKIKCRPLILGKKMKLGAETEKEISWNKKIVPQVKVGDWVSFHWSEVGEVLTAEDVVNLEYYTKKTIDLVNGQSK</sequence>
<dbReference type="EMBL" id="MHCU01000003">
    <property type="protein sequence ID" value="OGY28364.1"/>
    <property type="molecule type" value="Genomic_DNA"/>
</dbReference>
<dbReference type="AlphaFoldDB" id="A0A1G1WL10"/>
<dbReference type="Proteomes" id="UP000176645">
    <property type="component" value="Unassembled WGS sequence"/>
</dbReference>
<name>A0A1G1WL10_9BACT</name>
<comment type="caution">
    <text evidence="1">The sequence shown here is derived from an EMBL/GenBank/DDBJ whole genome shotgun (WGS) entry which is preliminary data.</text>
</comment>
<organism evidence="1 2">
    <name type="scientific">Candidatus Woykebacteria bacterium RBG_19FT_COMBO_43_10</name>
    <dbReference type="NCBI Taxonomy" id="1802598"/>
    <lineage>
        <taxon>Bacteria</taxon>
        <taxon>Candidatus Woykeibacteriota</taxon>
    </lineage>
</organism>
<accession>A0A1G1WL10</accession>
<protein>
    <submittedName>
        <fullName evidence="1">Uncharacterized protein</fullName>
    </submittedName>
</protein>